<gene>
    <name evidence="4" type="ORF">JK635_21800</name>
</gene>
<evidence type="ECO:0000256" key="3">
    <source>
        <dbReference type="SAM" id="Phobius"/>
    </source>
</evidence>
<accession>A0ABS1TU51</accession>
<dbReference type="PROSITE" id="PS00409">
    <property type="entry name" value="PROKAR_NTER_METHYL"/>
    <property type="match status" value="1"/>
</dbReference>
<evidence type="ECO:0000313" key="5">
    <source>
        <dbReference type="Proteomes" id="UP000623967"/>
    </source>
</evidence>
<comment type="caution">
    <text evidence="4">The sequence shown here is derived from an EMBL/GenBank/DDBJ whole genome shotgun (WGS) entry which is preliminary data.</text>
</comment>
<protein>
    <recommendedName>
        <fullName evidence="6">Prepilin-type N-terminal cleavage/methylation domain-containing protein</fullName>
    </recommendedName>
</protein>
<reference evidence="4 5" key="1">
    <citation type="submission" date="2021-01" db="EMBL/GenBank/DDBJ databases">
        <title>Genome public.</title>
        <authorList>
            <person name="Liu C."/>
            <person name="Sun Q."/>
        </authorList>
    </citation>
    <scope>NUCLEOTIDE SEQUENCE [LARGE SCALE GENOMIC DNA]</scope>
    <source>
        <strain evidence="4 5">YIM B02564</strain>
    </source>
</reference>
<evidence type="ECO:0000313" key="4">
    <source>
        <dbReference type="EMBL" id="MBL4954797.1"/>
    </source>
</evidence>
<keyword evidence="3" id="KW-0472">Membrane</keyword>
<proteinExistence type="predicted"/>
<keyword evidence="3" id="KW-1133">Transmembrane helix</keyword>
<name>A0ABS1TU51_9BACI</name>
<dbReference type="EMBL" id="JAESWB010000365">
    <property type="protein sequence ID" value="MBL4954797.1"/>
    <property type="molecule type" value="Genomic_DNA"/>
</dbReference>
<keyword evidence="3" id="KW-0812">Transmembrane</keyword>
<comment type="subcellular location">
    <subcellularLocation>
        <location evidence="1">Cell surface</location>
    </subcellularLocation>
</comment>
<evidence type="ECO:0000256" key="2">
    <source>
        <dbReference type="ARBA" id="ARBA00023287"/>
    </source>
</evidence>
<organism evidence="4 5">
    <name type="scientific">Neobacillus paridis</name>
    <dbReference type="NCBI Taxonomy" id="2803862"/>
    <lineage>
        <taxon>Bacteria</taxon>
        <taxon>Bacillati</taxon>
        <taxon>Bacillota</taxon>
        <taxon>Bacilli</taxon>
        <taxon>Bacillales</taxon>
        <taxon>Bacillaceae</taxon>
        <taxon>Neobacillus</taxon>
    </lineage>
</organism>
<evidence type="ECO:0000256" key="1">
    <source>
        <dbReference type="ARBA" id="ARBA00004241"/>
    </source>
</evidence>
<feature type="transmembrane region" description="Helical" evidence="3">
    <location>
        <begin position="12"/>
        <end position="35"/>
    </location>
</feature>
<dbReference type="RefSeq" id="WP_202656037.1">
    <property type="nucleotide sequence ID" value="NZ_JAESWB010000365.1"/>
</dbReference>
<sequence>MNRILKEEKGISLVEVLASIVLTTILLMLVSSYFIQSFQQNKHMDKSFSSIQLCQSLLDVYKAKGFDILSSNLGNPKSIQINDELQLDSSTDVSRYSAEVIVIPHPDLPNRVLIVKITVFTKNEQNKTQLEGYVRK</sequence>
<dbReference type="InterPro" id="IPR012902">
    <property type="entry name" value="N_methyl_site"/>
</dbReference>
<keyword evidence="5" id="KW-1185">Reference proteome</keyword>
<keyword evidence="2" id="KW-0178">Competence</keyword>
<evidence type="ECO:0008006" key="6">
    <source>
        <dbReference type="Google" id="ProtNLM"/>
    </source>
</evidence>
<dbReference type="Proteomes" id="UP000623967">
    <property type="component" value="Unassembled WGS sequence"/>
</dbReference>